<name>A0A9N8KZ06_CHRIL</name>
<dbReference type="PROSITE" id="PS50240">
    <property type="entry name" value="TRYPSIN_DOM"/>
    <property type="match status" value="1"/>
</dbReference>
<protein>
    <recommendedName>
        <fullName evidence="10">Peptidase S1 domain-containing protein</fullName>
    </recommendedName>
</protein>
<reference evidence="11" key="1">
    <citation type="submission" date="2021-12" db="EMBL/GenBank/DDBJ databases">
        <authorList>
            <person name="King R."/>
        </authorList>
    </citation>
    <scope>NUCLEOTIDE SEQUENCE</scope>
</reference>
<evidence type="ECO:0000259" key="10">
    <source>
        <dbReference type="PROSITE" id="PS50240"/>
    </source>
</evidence>
<sequence>MEKLVCLLLFALYGTTAAEESYIKSINTTILSEHYNANDGDFPFMVSIQKRFDETSGRGHECGGVLITLQHVLTAASCLFYSASGYPVEIDSKYYRIFAGHNGLSNDKDPDRLRLIKSYTMHPNFEAGDKHQNDIAVLTLDSPLIESRRLKPLPVPKQDDGPENHLIDDRIGSVYCKVSGWGQTTPTSPMHNTLKYVSKRLVKLNDCRAEYPRVNLTNADSSMVCAESTVQMTYGCHGDEGNPLVCNDRLVGILFQDHTCEISSKPQLYTRVSHYSNWINSVIDAQKASSSTFQPGLALVFILAVVHLVFSKFNM</sequence>
<evidence type="ECO:0000256" key="5">
    <source>
        <dbReference type="ARBA" id="ARBA00024195"/>
    </source>
</evidence>
<evidence type="ECO:0000256" key="8">
    <source>
        <dbReference type="SAM" id="Phobius"/>
    </source>
</evidence>
<comment type="function">
    <text evidence="6">Fibrinolytic activity; shows preferential cleavage of Arg-Gly bonds in all three fibrinogen chains. Contact with the caterpillars causes severe bleeding, due the anticoagulant effect of the protein.</text>
</comment>
<feature type="domain" description="Peptidase S1" evidence="10">
    <location>
        <begin position="30"/>
        <end position="284"/>
    </location>
</feature>
<dbReference type="AlphaFoldDB" id="A0A9N8KZ06"/>
<dbReference type="InterPro" id="IPR043504">
    <property type="entry name" value="Peptidase_S1_PA_chymotrypsin"/>
</dbReference>
<dbReference type="GO" id="GO:0006508">
    <property type="term" value="P:proteolysis"/>
    <property type="evidence" value="ECO:0007669"/>
    <property type="project" value="InterPro"/>
</dbReference>
<proteinExistence type="inferred from homology"/>
<keyword evidence="3" id="KW-1015">Disulfide bond</keyword>
<evidence type="ECO:0000313" key="11">
    <source>
        <dbReference type="EMBL" id="CAD0197083.1"/>
    </source>
</evidence>
<feature type="chain" id="PRO_5040399990" description="Peptidase S1 domain-containing protein" evidence="9">
    <location>
        <begin position="19"/>
        <end position="315"/>
    </location>
</feature>
<keyword evidence="12" id="KW-1185">Reference proteome</keyword>
<dbReference type="InterPro" id="IPR001314">
    <property type="entry name" value="Peptidase_S1A"/>
</dbReference>
<evidence type="ECO:0000256" key="3">
    <source>
        <dbReference type="ARBA" id="ARBA00023157"/>
    </source>
</evidence>
<dbReference type="InterPro" id="IPR001254">
    <property type="entry name" value="Trypsin_dom"/>
</dbReference>
<dbReference type="GO" id="GO:0004252">
    <property type="term" value="F:serine-type endopeptidase activity"/>
    <property type="evidence" value="ECO:0007669"/>
    <property type="project" value="InterPro"/>
</dbReference>
<evidence type="ECO:0000256" key="1">
    <source>
        <dbReference type="ARBA" id="ARBA00004239"/>
    </source>
</evidence>
<keyword evidence="2" id="KW-0800">Toxin</keyword>
<feature type="signal peptide" evidence="9">
    <location>
        <begin position="1"/>
        <end position="18"/>
    </location>
</feature>
<keyword evidence="4" id="KW-1199">Hemostasis impairing toxin</keyword>
<accession>A0A9N8KZ06</accession>
<keyword evidence="8" id="KW-0812">Transmembrane</keyword>
<comment type="subcellular location">
    <subcellularLocation>
        <location evidence="1">Secreted</location>
        <location evidence="1">Extracellular space</location>
    </subcellularLocation>
</comment>
<dbReference type="OrthoDB" id="8189841at2759"/>
<dbReference type="GO" id="GO:0090729">
    <property type="term" value="F:toxin activity"/>
    <property type="evidence" value="ECO:0007669"/>
    <property type="project" value="UniProtKB-KW"/>
</dbReference>
<dbReference type="EMBL" id="LR824009">
    <property type="protein sequence ID" value="CAD0197083.1"/>
    <property type="molecule type" value="Genomic_DNA"/>
</dbReference>
<keyword evidence="9" id="KW-0732">Signal</keyword>
<organism evidence="11 12">
    <name type="scientific">Chrysodeixis includens</name>
    <name type="common">Soybean looper</name>
    <name type="synonym">Pseudoplusia includens</name>
    <dbReference type="NCBI Taxonomy" id="689277"/>
    <lineage>
        <taxon>Eukaryota</taxon>
        <taxon>Metazoa</taxon>
        <taxon>Ecdysozoa</taxon>
        <taxon>Arthropoda</taxon>
        <taxon>Hexapoda</taxon>
        <taxon>Insecta</taxon>
        <taxon>Pterygota</taxon>
        <taxon>Neoptera</taxon>
        <taxon>Endopterygota</taxon>
        <taxon>Lepidoptera</taxon>
        <taxon>Glossata</taxon>
        <taxon>Ditrysia</taxon>
        <taxon>Noctuoidea</taxon>
        <taxon>Noctuidae</taxon>
        <taxon>Plusiinae</taxon>
        <taxon>Chrysodeixis</taxon>
    </lineage>
</organism>
<evidence type="ECO:0000256" key="6">
    <source>
        <dbReference type="ARBA" id="ARBA00055534"/>
    </source>
</evidence>
<keyword evidence="8" id="KW-0472">Membrane</keyword>
<dbReference type="SUPFAM" id="SSF50494">
    <property type="entry name" value="Trypsin-like serine proteases"/>
    <property type="match status" value="1"/>
</dbReference>
<comment type="similarity">
    <text evidence="5">Belongs to the peptidase S1 family. CLIP subfamily.</text>
</comment>
<gene>
    <name evidence="11" type="ORF">CINC_LOCUS11370</name>
</gene>
<dbReference type="InterPro" id="IPR051487">
    <property type="entry name" value="Ser/Thr_Proteases_Immune/Dev"/>
</dbReference>
<keyword evidence="7" id="KW-1205">Fibrinolytic toxin</keyword>
<dbReference type="CDD" id="cd00190">
    <property type="entry name" value="Tryp_SPc"/>
    <property type="match status" value="1"/>
</dbReference>
<dbReference type="Pfam" id="PF00089">
    <property type="entry name" value="Trypsin"/>
    <property type="match status" value="1"/>
</dbReference>
<dbReference type="GO" id="GO:0005576">
    <property type="term" value="C:extracellular region"/>
    <property type="evidence" value="ECO:0007669"/>
    <property type="project" value="UniProtKB-SubCell"/>
</dbReference>
<evidence type="ECO:0000313" key="12">
    <source>
        <dbReference type="Proteomes" id="UP001154114"/>
    </source>
</evidence>
<evidence type="ECO:0000256" key="9">
    <source>
        <dbReference type="SAM" id="SignalP"/>
    </source>
</evidence>
<dbReference type="Gene3D" id="2.40.10.10">
    <property type="entry name" value="Trypsin-like serine proteases"/>
    <property type="match status" value="1"/>
</dbReference>
<dbReference type="SMART" id="SM00020">
    <property type="entry name" value="Tryp_SPc"/>
    <property type="match status" value="1"/>
</dbReference>
<evidence type="ECO:0000256" key="2">
    <source>
        <dbReference type="ARBA" id="ARBA00022656"/>
    </source>
</evidence>
<evidence type="ECO:0000256" key="4">
    <source>
        <dbReference type="ARBA" id="ARBA00023240"/>
    </source>
</evidence>
<keyword evidence="8" id="KW-1133">Transmembrane helix</keyword>
<dbReference type="PANTHER" id="PTHR24256">
    <property type="entry name" value="TRYPTASE-RELATED"/>
    <property type="match status" value="1"/>
</dbReference>
<dbReference type="FunFam" id="2.40.10.10:FF:000068">
    <property type="entry name" value="transmembrane protease serine 2"/>
    <property type="match status" value="1"/>
</dbReference>
<dbReference type="InterPro" id="IPR009003">
    <property type="entry name" value="Peptidase_S1_PA"/>
</dbReference>
<evidence type="ECO:0000256" key="7">
    <source>
        <dbReference type="ARBA" id="ARBA00084094"/>
    </source>
</evidence>
<feature type="transmembrane region" description="Helical" evidence="8">
    <location>
        <begin position="293"/>
        <end position="310"/>
    </location>
</feature>
<dbReference type="PRINTS" id="PR00722">
    <property type="entry name" value="CHYMOTRYPSIN"/>
</dbReference>
<dbReference type="Proteomes" id="UP001154114">
    <property type="component" value="Chromosome 6"/>
</dbReference>